<dbReference type="InterPro" id="IPR052159">
    <property type="entry name" value="Competence_DNA_uptake"/>
</dbReference>
<proteinExistence type="predicted"/>
<dbReference type="SUPFAM" id="SSF56281">
    <property type="entry name" value="Metallo-hydrolase/oxidoreductase"/>
    <property type="match status" value="1"/>
</dbReference>
<dbReference type="PANTHER" id="PTHR30619">
    <property type="entry name" value="DNA INTERNALIZATION/COMPETENCE PROTEIN COMEC/REC2"/>
    <property type="match status" value="1"/>
</dbReference>
<dbReference type="InterPro" id="IPR036866">
    <property type="entry name" value="RibonucZ/Hydroxyglut_hydro"/>
</dbReference>
<protein>
    <submittedName>
        <fullName evidence="2">Internalization-related competence protein ComEC/Rec2 protein</fullName>
    </submittedName>
</protein>
<dbReference type="AlphaFoldDB" id="A0A0G0LND0"/>
<evidence type="ECO:0000313" key="3">
    <source>
        <dbReference type="Proteomes" id="UP000034774"/>
    </source>
</evidence>
<evidence type="ECO:0000313" key="2">
    <source>
        <dbReference type="EMBL" id="KKQ92577.1"/>
    </source>
</evidence>
<keyword evidence="1" id="KW-1133">Transmembrane helix</keyword>
<sequence length="278" mass="31253">MKFWNNIFIFLLMILALIVIALFQLPDSNLHIIACDVGQGDAILVTYKNIQILTDGGPDNKVLECLGKHIPFWDREIELVISTHPQKDHYFGLIEVFKRYKLDNYLYNDIDSGNLDYQVLEKVVGGSGVNVIRPFAGQVIRVGMIYLDILNPPAGFTDPNANNIGIVDLLKFGKFKAIFTADVENKISDELSTLSQVEGVNYLKVNHHGSKNGLTQNLLEKLRPVVGVISDGKNNIYGHPHKEILDLLGKYNVKVLRTDEMGDVEVVTDGEKYWVNKN</sequence>
<dbReference type="PANTHER" id="PTHR30619:SF1">
    <property type="entry name" value="RECOMBINATION PROTEIN 2"/>
    <property type="match status" value="1"/>
</dbReference>
<dbReference type="Gene3D" id="3.60.15.10">
    <property type="entry name" value="Ribonuclease Z/Hydroxyacylglutathione hydrolase-like"/>
    <property type="match status" value="1"/>
</dbReference>
<gene>
    <name evidence="2" type="ORF">UT17_C0002G0240</name>
</gene>
<accession>A0A0G0LND0</accession>
<comment type="caution">
    <text evidence="2">The sequence shown here is derived from an EMBL/GenBank/DDBJ whole genome shotgun (WGS) entry which is preliminary data.</text>
</comment>
<dbReference type="Proteomes" id="UP000034774">
    <property type="component" value="Unassembled WGS sequence"/>
</dbReference>
<reference evidence="2 3" key="1">
    <citation type="journal article" date="2015" name="Nature">
        <title>rRNA introns, odd ribosomes, and small enigmatic genomes across a large radiation of phyla.</title>
        <authorList>
            <person name="Brown C.T."/>
            <person name="Hug L.A."/>
            <person name="Thomas B.C."/>
            <person name="Sharon I."/>
            <person name="Castelle C.J."/>
            <person name="Singh A."/>
            <person name="Wilkins M.J."/>
            <person name="Williams K.H."/>
            <person name="Banfield J.F."/>
        </authorList>
    </citation>
    <scope>NUCLEOTIDE SEQUENCE [LARGE SCALE GENOMIC DNA]</scope>
</reference>
<keyword evidence="1" id="KW-0472">Membrane</keyword>
<name>A0A0G0LND0_9BACT</name>
<organism evidence="2 3">
    <name type="scientific">Candidatus Woesebacteria bacterium GW2011_GWB1_39_10</name>
    <dbReference type="NCBI Taxonomy" id="1618572"/>
    <lineage>
        <taxon>Bacteria</taxon>
        <taxon>Candidatus Woeseibacteriota</taxon>
    </lineage>
</organism>
<dbReference type="EMBL" id="LBVU01000002">
    <property type="protein sequence ID" value="KKQ92577.1"/>
    <property type="molecule type" value="Genomic_DNA"/>
</dbReference>
<feature type="transmembrane region" description="Helical" evidence="1">
    <location>
        <begin position="7"/>
        <end position="25"/>
    </location>
</feature>
<evidence type="ECO:0000256" key="1">
    <source>
        <dbReference type="SAM" id="Phobius"/>
    </source>
</evidence>
<keyword evidence="1" id="KW-0812">Transmembrane</keyword>
<dbReference type="STRING" id="1618572.UT17_C0002G0240"/>